<sequence>MKKTSLKILVSSLIVLLAIWSIFLKDKEPKNSVMLPEDIETLRVVKNKQQVKPLGEEVLQANLITLAKNLEITISKDQAFRKLNDYRIDVKDLKFILSKELLKTYSLKLSNKLSMCIIDNFCGTKPDSAGYFDENGTPAHSLLARTLALLDLNLEYKDLQLDDIPFQDLLKLENTKILESTASLLLKANPTESELENYLDIAQDLEGANKQIFFSTLIRSSNSYQRSHVIEALATQFKDSDPYSIVAFFQKLSSLTLSSEELAKLASSGCHLKLENQISWNSFRFHLKKYIEKNKMDIDLNQLCP</sequence>
<name>A0A1Y5F7N3_9BACT</name>
<reference evidence="2" key="1">
    <citation type="journal article" date="2017" name="Proc. Natl. Acad. Sci. U.S.A.">
        <title>Simulation of Deepwater Horizon oil plume reveals substrate specialization within a complex community of hydrocarbon-degraders.</title>
        <authorList>
            <person name="Hu P."/>
            <person name="Dubinsky E.A."/>
            <person name="Probst A.J."/>
            <person name="Wang J."/>
            <person name="Sieber C.M.K."/>
            <person name="Tom L.M."/>
            <person name="Gardinali P."/>
            <person name="Banfield J.F."/>
            <person name="Atlas R.M."/>
            <person name="Andersen G.L."/>
        </authorList>
    </citation>
    <scope>NUCLEOTIDE SEQUENCE [LARGE SCALE GENOMIC DNA]</scope>
</reference>
<protein>
    <submittedName>
        <fullName evidence="1">Uncharacterized protein</fullName>
    </submittedName>
</protein>
<comment type="caution">
    <text evidence="1">The sequence shown here is derived from an EMBL/GenBank/DDBJ whole genome shotgun (WGS) entry which is preliminary data.</text>
</comment>
<evidence type="ECO:0000313" key="1">
    <source>
        <dbReference type="EMBL" id="OUR96745.1"/>
    </source>
</evidence>
<dbReference type="AlphaFoldDB" id="A0A1Y5F7N3"/>
<dbReference type="EMBL" id="MAAO01000006">
    <property type="protein sequence ID" value="OUR96745.1"/>
    <property type="molecule type" value="Genomic_DNA"/>
</dbReference>
<accession>A0A1Y5F7N3</accession>
<dbReference type="Proteomes" id="UP000196531">
    <property type="component" value="Unassembled WGS sequence"/>
</dbReference>
<proteinExistence type="predicted"/>
<evidence type="ECO:0000313" key="2">
    <source>
        <dbReference type="Proteomes" id="UP000196531"/>
    </source>
</evidence>
<organism evidence="1 2">
    <name type="scientific">Halobacteriovorax marinus</name>
    <dbReference type="NCBI Taxonomy" id="97084"/>
    <lineage>
        <taxon>Bacteria</taxon>
        <taxon>Pseudomonadati</taxon>
        <taxon>Bdellovibrionota</taxon>
        <taxon>Bacteriovoracia</taxon>
        <taxon>Bacteriovoracales</taxon>
        <taxon>Halobacteriovoraceae</taxon>
        <taxon>Halobacteriovorax</taxon>
    </lineage>
</organism>
<gene>
    <name evidence="1" type="ORF">A9Q84_10415</name>
</gene>